<dbReference type="InterPro" id="IPR050855">
    <property type="entry name" value="NDM-1-like"/>
</dbReference>
<dbReference type="SMART" id="SM00849">
    <property type="entry name" value="Lactamase_B"/>
    <property type="match status" value="1"/>
</dbReference>
<proteinExistence type="predicted"/>
<keyword evidence="3" id="KW-1185">Reference proteome</keyword>
<dbReference type="CDD" id="cd07721">
    <property type="entry name" value="yflN-like_MBL-fold"/>
    <property type="match status" value="1"/>
</dbReference>
<dbReference type="Proteomes" id="UP000008635">
    <property type="component" value="Chromosome"/>
</dbReference>
<dbReference type="STRING" id="709986.Deima_1390"/>
<gene>
    <name evidence="2" type="ordered locus">Deima_1390</name>
</gene>
<dbReference type="OrthoDB" id="9802248at2"/>
<feature type="domain" description="Metallo-beta-lactamase" evidence="1">
    <location>
        <begin position="27"/>
        <end position="227"/>
    </location>
</feature>
<dbReference type="eggNOG" id="COG0491">
    <property type="taxonomic scope" value="Bacteria"/>
</dbReference>
<dbReference type="RefSeq" id="WP_013556545.1">
    <property type="nucleotide sequence ID" value="NC_014958.1"/>
</dbReference>
<dbReference type="Gene3D" id="3.60.15.10">
    <property type="entry name" value="Ribonuclease Z/Hydroxyacylglutathione hydrolase-like"/>
    <property type="match status" value="1"/>
</dbReference>
<reference evidence="2 3" key="1">
    <citation type="journal article" date="2011" name="Stand. Genomic Sci.">
        <title>Complete genome sequence of Deinococcus maricopensis type strain (LB-34).</title>
        <authorList>
            <person name="Pukall R."/>
            <person name="Zeytun A."/>
            <person name="Lucas S."/>
            <person name="Lapidus A."/>
            <person name="Hammon N."/>
            <person name="Deshpande S."/>
            <person name="Nolan M."/>
            <person name="Cheng J.F."/>
            <person name="Pitluck S."/>
            <person name="Liolios K."/>
            <person name="Pagani I."/>
            <person name="Mikhailova N."/>
            <person name="Ivanova N."/>
            <person name="Mavromatis K."/>
            <person name="Pati A."/>
            <person name="Tapia R."/>
            <person name="Han C."/>
            <person name="Goodwin L."/>
            <person name="Chen A."/>
            <person name="Palaniappan K."/>
            <person name="Land M."/>
            <person name="Hauser L."/>
            <person name="Chang Y.J."/>
            <person name="Jeffries C.D."/>
            <person name="Brambilla E.M."/>
            <person name="Rohde M."/>
            <person name="Goker M."/>
            <person name="Detter J.C."/>
            <person name="Woyke T."/>
            <person name="Bristow J."/>
            <person name="Eisen J.A."/>
            <person name="Markowitz V."/>
            <person name="Hugenholtz P."/>
            <person name="Kyrpides N.C."/>
            <person name="Klenk H.P."/>
        </authorList>
    </citation>
    <scope>NUCLEOTIDE SEQUENCE [LARGE SCALE GENOMIC DNA]</scope>
    <source>
        <strain evidence="3">DSM 21211 / LMG 22137 / NRRL B-23946 / LB-34</strain>
    </source>
</reference>
<organism evidence="2 3">
    <name type="scientific">Deinococcus maricopensis (strain DSM 21211 / LMG 22137 / NRRL B-23946 / LB-34)</name>
    <dbReference type="NCBI Taxonomy" id="709986"/>
    <lineage>
        <taxon>Bacteria</taxon>
        <taxon>Thermotogati</taxon>
        <taxon>Deinococcota</taxon>
        <taxon>Deinococci</taxon>
        <taxon>Deinococcales</taxon>
        <taxon>Deinococcaceae</taxon>
        <taxon>Deinococcus</taxon>
    </lineage>
</organism>
<dbReference type="InterPro" id="IPR001279">
    <property type="entry name" value="Metallo-B-lactamas"/>
</dbReference>
<dbReference type="Pfam" id="PF00753">
    <property type="entry name" value="Lactamase_B"/>
    <property type="match status" value="1"/>
</dbReference>
<dbReference type="PANTHER" id="PTHR42951">
    <property type="entry name" value="METALLO-BETA-LACTAMASE DOMAIN-CONTAINING"/>
    <property type="match status" value="1"/>
</dbReference>
<evidence type="ECO:0000313" key="2">
    <source>
        <dbReference type="EMBL" id="ADV67040.1"/>
    </source>
</evidence>
<dbReference type="AlphaFoldDB" id="E8U7K1"/>
<dbReference type="HOGENOM" id="CLU_030571_2_1_0"/>
<evidence type="ECO:0000313" key="3">
    <source>
        <dbReference type="Proteomes" id="UP000008635"/>
    </source>
</evidence>
<evidence type="ECO:0000259" key="1">
    <source>
        <dbReference type="SMART" id="SM00849"/>
    </source>
</evidence>
<dbReference type="PANTHER" id="PTHR42951:SF15">
    <property type="entry name" value="METALLO-BETA-LACTAMASE SUPERFAMILY PROTEIN"/>
    <property type="match status" value="1"/>
</dbReference>
<dbReference type="KEGG" id="dmr:Deima_1390"/>
<dbReference type="SUPFAM" id="SSF56281">
    <property type="entry name" value="Metallo-hydrolase/oxidoreductase"/>
    <property type="match status" value="1"/>
</dbReference>
<protein>
    <submittedName>
        <fullName evidence="2">Beta-lactamase domain protein</fullName>
    </submittedName>
</protein>
<dbReference type="InterPro" id="IPR036866">
    <property type="entry name" value="RibonucZ/Hydroxyglut_hydro"/>
</dbReference>
<dbReference type="EMBL" id="CP002454">
    <property type="protein sequence ID" value="ADV67040.1"/>
    <property type="molecule type" value="Genomic_DNA"/>
</dbReference>
<reference evidence="3" key="2">
    <citation type="submission" date="2011-01" db="EMBL/GenBank/DDBJ databases">
        <title>The complete genome of Deinococcus maricopensis DSM 21211.</title>
        <authorList>
            <consortium name="US DOE Joint Genome Institute (JGI-PGF)"/>
            <person name="Lucas S."/>
            <person name="Copeland A."/>
            <person name="Lapidus A."/>
            <person name="Goodwin L."/>
            <person name="Pitluck S."/>
            <person name="Kyrpides N."/>
            <person name="Mavromatis K."/>
            <person name="Pagani I."/>
            <person name="Ivanova N."/>
            <person name="Ovchinnikova G."/>
            <person name="Zeytun A."/>
            <person name="Detter J.C."/>
            <person name="Han C."/>
            <person name="Land M."/>
            <person name="Hauser L."/>
            <person name="Markowitz V."/>
            <person name="Cheng J.-F."/>
            <person name="Hugenholtz P."/>
            <person name="Woyke T."/>
            <person name="Wu D."/>
            <person name="Pukall R."/>
            <person name="Gehrich-Schroeter G."/>
            <person name="Brambilla E."/>
            <person name="Klenk H.-P."/>
            <person name="Eisen J.A."/>
        </authorList>
    </citation>
    <scope>NUCLEOTIDE SEQUENCE [LARGE SCALE GENOMIC DNA]</scope>
    <source>
        <strain evidence="3">DSM 21211 / LMG 22137 / NRRL B-23946 / LB-34</strain>
    </source>
</reference>
<accession>E8U7K1</accession>
<name>E8U7K1_DEIML</name>
<sequence length="248" mass="25745">MPAPQPLSAHVYALPIAAQLMGAPSLIHPALILDDTHGATLVDAGLPGSEGALQDALTALGLTWADVRRVIVTHHDLDHIGALPAVLAASGADVLALADEVPYVQGERPGQKQPTPEMLASMPPEQAERLRAVFANPPRATVTRALHDGEHLDLAGGIRVVATPGHTTGHLSLFVEADGVLITGDALTSDQGQLRGPLPRATPDLPEAARSVRKLAGLPARTILTYHGGAVHEDAPTQLTRVADELGA</sequence>